<sequence>MSQLAVVGGSYLEACSSPRSIVYRGSGVRAACVLAGMGNTVTLHTVLGNELAGEFEQIASLKGFALQAARRDHEITFVYQHPLGVPEIDGESVGTEPRSAISADAALVFGMIEGRPIVHGDRVVYDPQDGDRAASFSSNGSSAKELAIVASLSEARSLSGKETPEDAASELLNQGGHVVIVKCGMLGAVVATAAGLTWIRAFPTDYVWKIGSGDVFSAAFAHAWLVEGLGVLDAAWFASRWVAEYVSTRCEALGAAELERVRAEAAAQAMPRNRPTINPKPIYLAGPFFNTAQLWQVEEARTALHDAGVAVFSPIHDVGEGPADEVAPEDLRAIRECGLVLALLDGLDAGTLFEVGYARALGIPVVAIAESVEEQSLTMIIGSGCIVRSDFCSGIYEACWQLLVDE</sequence>
<evidence type="ECO:0000313" key="3">
    <source>
        <dbReference type="Proteomes" id="UP000308707"/>
    </source>
</evidence>
<dbReference type="Gene3D" id="3.40.1190.20">
    <property type="match status" value="1"/>
</dbReference>
<dbReference type="SUPFAM" id="SSF53613">
    <property type="entry name" value="Ribokinase-like"/>
    <property type="match status" value="1"/>
</dbReference>
<name>A0A4U5JKY4_9GAMM</name>
<dbReference type="Gene3D" id="3.40.50.450">
    <property type="match status" value="1"/>
</dbReference>
<dbReference type="Pfam" id="PF05014">
    <property type="entry name" value="Nuc_deoxyrib_tr"/>
    <property type="match status" value="1"/>
</dbReference>
<protein>
    <submittedName>
        <fullName evidence="2">Nucleoside 2-deoxyribosyltransferase</fullName>
    </submittedName>
</protein>
<evidence type="ECO:0000259" key="1">
    <source>
        <dbReference type="Pfam" id="PF00294"/>
    </source>
</evidence>
<dbReference type="InterPro" id="IPR011611">
    <property type="entry name" value="PfkB_dom"/>
</dbReference>
<dbReference type="Proteomes" id="UP000308707">
    <property type="component" value="Unassembled WGS sequence"/>
</dbReference>
<dbReference type="EMBL" id="SZUA01000002">
    <property type="protein sequence ID" value="TKR30270.1"/>
    <property type="molecule type" value="Genomic_DNA"/>
</dbReference>
<dbReference type="SUPFAM" id="SSF52309">
    <property type="entry name" value="N-(deoxy)ribosyltransferase-like"/>
    <property type="match status" value="1"/>
</dbReference>
<proteinExistence type="predicted"/>
<accession>A0A4U5JKY4</accession>
<organism evidence="2 3">
    <name type="scientific">Luteimonas gilva</name>
    <dbReference type="NCBI Taxonomy" id="2572684"/>
    <lineage>
        <taxon>Bacteria</taxon>
        <taxon>Pseudomonadati</taxon>
        <taxon>Pseudomonadota</taxon>
        <taxon>Gammaproteobacteria</taxon>
        <taxon>Lysobacterales</taxon>
        <taxon>Lysobacteraceae</taxon>
        <taxon>Luteimonas</taxon>
    </lineage>
</organism>
<dbReference type="InterPro" id="IPR029056">
    <property type="entry name" value="Ribokinase-like"/>
</dbReference>
<dbReference type="Pfam" id="PF00294">
    <property type="entry name" value="PfkB"/>
    <property type="match status" value="1"/>
</dbReference>
<dbReference type="AlphaFoldDB" id="A0A4U5JKY4"/>
<feature type="domain" description="Carbohydrate kinase PfkB" evidence="1">
    <location>
        <begin position="148"/>
        <end position="240"/>
    </location>
</feature>
<keyword evidence="3" id="KW-1185">Reference proteome</keyword>
<evidence type="ECO:0000313" key="2">
    <source>
        <dbReference type="EMBL" id="TKR30270.1"/>
    </source>
</evidence>
<comment type="caution">
    <text evidence="2">The sequence shown here is derived from an EMBL/GenBank/DDBJ whole genome shotgun (WGS) entry which is preliminary data.</text>
</comment>
<gene>
    <name evidence="2" type="ORF">FCE95_09030</name>
</gene>
<dbReference type="GO" id="GO:0016740">
    <property type="term" value="F:transferase activity"/>
    <property type="evidence" value="ECO:0007669"/>
    <property type="project" value="UniProtKB-KW"/>
</dbReference>
<keyword evidence="2" id="KW-0808">Transferase</keyword>
<dbReference type="InterPro" id="IPR007710">
    <property type="entry name" value="Nucleoside_deoxyribTrfase"/>
</dbReference>
<dbReference type="OrthoDB" id="9795789at2"/>
<reference evidence="2 3" key="1">
    <citation type="submission" date="2019-04" db="EMBL/GenBank/DDBJ databases">
        <title>Reference strain of H23.</title>
        <authorList>
            <person name="Luo X."/>
        </authorList>
    </citation>
    <scope>NUCLEOTIDE SEQUENCE [LARGE SCALE GENOMIC DNA]</scope>
    <source>
        <strain evidence="2 3">H23</strain>
    </source>
</reference>